<dbReference type="Pfam" id="PF17930">
    <property type="entry name" value="LpxI_N"/>
    <property type="match status" value="1"/>
</dbReference>
<reference evidence="3" key="1">
    <citation type="submission" date="2017-02" db="EMBL/GenBank/DDBJ databases">
        <title>Delving into the versatile metabolic prowess of the omnipresent phylum Bacteroidetes.</title>
        <authorList>
            <person name="Nobu M.K."/>
            <person name="Mei R."/>
            <person name="Narihiro T."/>
            <person name="Kuroda K."/>
            <person name="Liu W.-T."/>
        </authorList>
    </citation>
    <scope>NUCLEOTIDE SEQUENCE</scope>
    <source>
        <strain evidence="3">ADurb.Bin131</strain>
    </source>
</reference>
<dbReference type="InterPro" id="IPR010415">
    <property type="entry name" value="LpxI_C"/>
</dbReference>
<dbReference type="Gene3D" id="3.40.140.80">
    <property type="match status" value="1"/>
</dbReference>
<dbReference type="EMBL" id="MWDQ01000041">
    <property type="protein sequence ID" value="OQB74412.1"/>
    <property type="molecule type" value="Genomic_DNA"/>
</dbReference>
<protein>
    <recommendedName>
        <fullName evidence="4">DUF1009 domain-containing protein</fullName>
    </recommendedName>
</protein>
<dbReference type="Pfam" id="PF06230">
    <property type="entry name" value="LpxI_C"/>
    <property type="match status" value="1"/>
</dbReference>
<organism evidence="3">
    <name type="scientific">candidate division TA06 bacterium ADurb.Bin131</name>
    <dbReference type="NCBI Taxonomy" id="1852827"/>
    <lineage>
        <taxon>Bacteria</taxon>
        <taxon>Bacteria division TA06</taxon>
    </lineage>
</organism>
<evidence type="ECO:0000259" key="2">
    <source>
        <dbReference type="Pfam" id="PF17930"/>
    </source>
</evidence>
<proteinExistence type="predicted"/>
<evidence type="ECO:0008006" key="4">
    <source>
        <dbReference type="Google" id="ProtNLM"/>
    </source>
</evidence>
<dbReference type="Gene3D" id="3.40.50.20">
    <property type="match status" value="1"/>
</dbReference>
<sequence length="266" mass="29624">MEKIGLFASGGKFSKIAFNEMKSMGFLPVVFSFDTPVFSHYNDQIVLRFGDIEGFVRYACNLGIKQVVFAGKINALDIFKKAVAESGARFLAGVKRFDSENILNNLVDFLEKNHIKTIPLTKVFKKYLAQEKIYTSIKLEKQHWSNILYGWHVAKQMAKMKIGQSVAAKNQMIIAVEAVEGTDRMILRSGKLCDGFTVVKVMRNGQDVRFDLPTVGPSTIRNISKAGGNILAVEANKTVMIDIEKMISLANTHSITIVGFCGKEIM</sequence>
<accession>A0A1V6CBW8</accession>
<dbReference type="PANTHER" id="PTHR39962">
    <property type="entry name" value="BLL4848 PROTEIN"/>
    <property type="match status" value="1"/>
</dbReference>
<evidence type="ECO:0000313" key="3">
    <source>
        <dbReference type="EMBL" id="OQB74412.1"/>
    </source>
</evidence>
<feature type="domain" description="LpxI N-terminal" evidence="2">
    <location>
        <begin position="3"/>
        <end position="126"/>
    </location>
</feature>
<dbReference type="InterPro" id="IPR041255">
    <property type="entry name" value="LpxI_N"/>
</dbReference>
<dbReference type="Proteomes" id="UP000485562">
    <property type="component" value="Unassembled WGS sequence"/>
</dbReference>
<feature type="domain" description="LpxI C-terminal" evidence="1">
    <location>
        <begin position="131"/>
        <end position="258"/>
    </location>
</feature>
<dbReference type="InterPro" id="IPR043167">
    <property type="entry name" value="LpxI_C_sf"/>
</dbReference>
<evidence type="ECO:0000259" key="1">
    <source>
        <dbReference type="Pfam" id="PF06230"/>
    </source>
</evidence>
<gene>
    <name evidence="3" type="ORF">BWX89_00539</name>
</gene>
<comment type="caution">
    <text evidence="3">The sequence shown here is derived from an EMBL/GenBank/DDBJ whole genome shotgun (WGS) entry which is preliminary data.</text>
</comment>
<name>A0A1V6CBW8_UNCT6</name>
<dbReference type="AlphaFoldDB" id="A0A1V6CBW8"/>
<dbReference type="PANTHER" id="PTHR39962:SF1">
    <property type="entry name" value="LPXI FAMILY PROTEIN"/>
    <property type="match status" value="1"/>
</dbReference>
<dbReference type="InterPro" id="IPR053174">
    <property type="entry name" value="LpxI"/>
</dbReference>